<name>A0AAQ3XIB5_PASNO</name>
<feature type="compositionally biased region" description="Basic and acidic residues" evidence="1">
    <location>
        <begin position="741"/>
        <end position="752"/>
    </location>
</feature>
<feature type="domain" description="Reverse transcriptase" evidence="2">
    <location>
        <begin position="1"/>
        <end position="250"/>
    </location>
</feature>
<evidence type="ECO:0000256" key="1">
    <source>
        <dbReference type="SAM" id="MobiDB-lite"/>
    </source>
</evidence>
<feature type="compositionally biased region" description="Acidic residues" evidence="1">
    <location>
        <begin position="708"/>
        <end position="717"/>
    </location>
</feature>
<organism evidence="3 4">
    <name type="scientific">Paspalum notatum var. saurae</name>
    <dbReference type="NCBI Taxonomy" id="547442"/>
    <lineage>
        <taxon>Eukaryota</taxon>
        <taxon>Viridiplantae</taxon>
        <taxon>Streptophyta</taxon>
        <taxon>Embryophyta</taxon>
        <taxon>Tracheophyta</taxon>
        <taxon>Spermatophyta</taxon>
        <taxon>Magnoliopsida</taxon>
        <taxon>Liliopsida</taxon>
        <taxon>Poales</taxon>
        <taxon>Poaceae</taxon>
        <taxon>PACMAD clade</taxon>
        <taxon>Panicoideae</taxon>
        <taxon>Andropogonodae</taxon>
        <taxon>Paspaleae</taxon>
        <taxon>Paspalinae</taxon>
        <taxon>Paspalum</taxon>
    </lineage>
</organism>
<feature type="region of interest" description="Disordered" evidence="1">
    <location>
        <begin position="701"/>
        <end position="752"/>
    </location>
</feature>
<dbReference type="CDD" id="cd01650">
    <property type="entry name" value="RT_nLTR_like"/>
    <property type="match status" value="1"/>
</dbReference>
<proteinExistence type="predicted"/>
<dbReference type="Pfam" id="PF00078">
    <property type="entry name" value="RVT_1"/>
    <property type="match status" value="1"/>
</dbReference>
<dbReference type="PANTHER" id="PTHR33116:SF78">
    <property type="entry name" value="OS12G0587133 PROTEIN"/>
    <property type="match status" value="1"/>
</dbReference>
<reference evidence="3 4" key="1">
    <citation type="submission" date="2024-02" db="EMBL/GenBank/DDBJ databases">
        <title>High-quality chromosome-scale genome assembly of Pensacola bahiagrass (Paspalum notatum Flugge var. saurae).</title>
        <authorList>
            <person name="Vega J.M."/>
            <person name="Podio M."/>
            <person name="Orjuela J."/>
            <person name="Siena L.A."/>
            <person name="Pessino S.C."/>
            <person name="Combes M.C."/>
            <person name="Mariac C."/>
            <person name="Albertini E."/>
            <person name="Pupilli F."/>
            <person name="Ortiz J.P.A."/>
            <person name="Leblanc O."/>
        </authorList>
    </citation>
    <scope>NUCLEOTIDE SEQUENCE [LARGE SCALE GENOMIC DNA]</scope>
    <source>
        <strain evidence="3">R1</strain>
        <tissue evidence="3">Leaf</tissue>
    </source>
</reference>
<protein>
    <recommendedName>
        <fullName evidence="2">Reverse transcriptase domain-containing protein</fullName>
    </recommendedName>
</protein>
<dbReference type="AlphaFoldDB" id="A0AAQ3XIB5"/>
<dbReference type="EMBL" id="CP144754">
    <property type="protein sequence ID" value="WVZ97617.1"/>
    <property type="molecule type" value="Genomic_DNA"/>
</dbReference>
<dbReference type="InterPro" id="IPR043502">
    <property type="entry name" value="DNA/RNA_pol_sf"/>
</dbReference>
<evidence type="ECO:0000259" key="2">
    <source>
        <dbReference type="PROSITE" id="PS50878"/>
    </source>
</evidence>
<feature type="compositionally biased region" description="Low complexity" evidence="1">
    <location>
        <begin position="718"/>
        <end position="731"/>
    </location>
</feature>
<keyword evidence="4" id="KW-1185">Reference proteome</keyword>
<sequence length="752" mass="84593">MSSFNGDLKMTESYMLEMTKVLANRLAPLLPTLVPANQSAFVRGRNIHDNFLFVQQMVKSLYAKKEAHILLKLDISKAFDSVSWSFLLEVLQQRGFGQRWRNLMCLLLSTSSTQILVNGQPGDNIYHHRGLRQGDPLSPMLFILVMDVLNSMVQFATEKGLLQPLAVQQVRHRVSFYADDAVVFLRPANQDLQVVKYILDYFGHASGLRTNLTKSSASPIHCSAEALALTTEALSCAIKDFPCTYLGLPLGVRKPTKAMLLPLIDKVADYLPGWKACLMNRAGRLVMVRAVLTATTIHHLIALDLPKWVIKAIDKLRRGFLWKGREKANGGNCLVSWDRVQRPLELGGLGIHNLEVLGWALRIRWLWSQRTDPDRLWGGLHVSVPAKAKAMFEVAVRTVVGDGNTTKFWTDRWIDGKCIADLAPALFAAVQKRAIKCRTVAQGLHNRSWVMDVHGALSVQVLTEYLLVWDLVDDTVLQHDVPDKHLWKLTQSGVYSSKSAYSAFFLGSVGLSGWKRIWKGWAPLKCKVFLWLAKNNRCWTSDRLAKRGLPHPSACPFCDQSNETIQHILLGCPFSRQIWTNILSSLNFASLAPSPADTRFFAWWARSSSTVPKEARRGLNTLIILVAWEIWIFRNSCVFEGCQPRVERVIQLVEEEGLLWCRAGATGLQELCVRSQAAAGICILVHSFAYDVMHIDPASELPAQEQPLIEEPDDQEQEPPQQEENPQQSSECIVDEANPSEEGRQDHAIPRK</sequence>
<accession>A0AAQ3XIB5</accession>
<gene>
    <name evidence="3" type="ORF">U9M48_043136</name>
</gene>
<dbReference type="PROSITE" id="PS50878">
    <property type="entry name" value="RT_POL"/>
    <property type="match status" value="1"/>
</dbReference>
<dbReference type="InterPro" id="IPR000477">
    <property type="entry name" value="RT_dom"/>
</dbReference>
<dbReference type="Pfam" id="PF13966">
    <property type="entry name" value="zf-RVT"/>
    <property type="match status" value="1"/>
</dbReference>
<dbReference type="PANTHER" id="PTHR33116">
    <property type="entry name" value="REVERSE TRANSCRIPTASE ZINC-BINDING DOMAIN-CONTAINING PROTEIN-RELATED-RELATED"/>
    <property type="match status" value="1"/>
</dbReference>
<evidence type="ECO:0000313" key="3">
    <source>
        <dbReference type="EMBL" id="WVZ97617.1"/>
    </source>
</evidence>
<dbReference type="Proteomes" id="UP001341281">
    <property type="component" value="Chromosome 10"/>
</dbReference>
<dbReference type="SUPFAM" id="SSF56672">
    <property type="entry name" value="DNA/RNA polymerases"/>
    <property type="match status" value="1"/>
</dbReference>
<dbReference type="InterPro" id="IPR026960">
    <property type="entry name" value="RVT-Znf"/>
</dbReference>
<evidence type="ECO:0000313" key="4">
    <source>
        <dbReference type="Proteomes" id="UP001341281"/>
    </source>
</evidence>